<dbReference type="GO" id="GO:0004029">
    <property type="term" value="F:aldehyde dehydrogenase (NAD+) activity"/>
    <property type="evidence" value="ECO:0007669"/>
    <property type="project" value="UniProtKB-EC"/>
</dbReference>
<sequence>MAVNGLSNLETRHFINNEFVESSAKETITIRSPYDDSIVGTIPVADEHVVDAAVSAARKAYETGPWCTFTSAQRAKCMLKLADLIEQKTDELAKLEAASMGQPVAVAKGAIIPTCVASIRYYAGYADKIAGESYKEEDGFYKIVQYEPIGVCAGIAAWNATLVFVAWKIAPALAAGNTFVFKASEKSPFGPLVVAPFFKEAGFPPGVVNFISGGGSTGALLAAHMDIDKISFTGSGMTGRKIQDAAIKSNMKKVTLELGGKSPSIIFADAELENALKNNAEGLLLNSGQLCAAATRVFVHSSIAPTFIEGLKARFEAASSTMGDDPAVPTTALGPLADKKQLDRVTSYLESGKTESGAELVTGGGQIGEKGCFVQPTIFLNPKSDAKILREEIFGPVLTIRSFETEDEAVELANDTSYGLSAAIYTASMSRALRVATKLKVGTLAINASYFPDAQTPFGGYKQSGTGRESGKAGLEAYLQAKTIKINMGV</sequence>
<organism evidence="8 9">
    <name type="scientific">Coniosporium apollinis (strain CBS 100218)</name>
    <name type="common">Rock-inhabiting black yeast</name>
    <dbReference type="NCBI Taxonomy" id="1168221"/>
    <lineage>
        <taxon>Eukaryota</taxon>
        <taxon>Fungi</taxon>
        <taxon>Dikarya</taxon>
        <taxon>Ascomycota</taxon>
        <taxon>Pezizomycotina</taxon>
        <taxon>Dothideomycetes</taxon>
        <taxon>Dothideomycetes incertae sedis</taxon>
        <taxon>Coniosporium</taxon>
    </lineage>
</organism>
<evidence type="ECO:0000256" key="4">
    <source>
        <dbReference type="ARBA" id="ARBA00049194"/>
    </source>
</evidence>
<dbReference type="InterPro" id="IPR016162">
    <property type="entry name" value="Ald_DH_N"/>
</dbReference>
<evidence type="ECO:0000256" key="6">
    <source>
        <dbReference type="RuleBase" id="RU003345"/>
    </source>
</evidence>
<keyword evidence="9" id="KW-1185">Reference proteome</keyword>
<dbReference type="HOGENOM" id="CLU_005391_0_1_1"/>
<dbReference type="RefSeq" id="XP_007782931.1">
    <property type="nucleotide sequence ID" value="XM_007784741.1"/>
</dbReference>
<dbReference type="InterPro" id="IPR016161">
    <property type="entry name" value="Ald_DH/histidinol_DH"/>
</dbReference>
<dbReference type="FunFam" id="3.40.309.10:FF:000012">
    <property type="entry name" value="Betaine aldehyde dehydrogenase"/>
    <property type="match status" value="1"/>
</dbReference>
<dbReference type="STRING" id="1168221.R7Z0R8"/>
<dbReference type="GeneID" id="19904293"/>
<feature type="domain" description="Aldehyde dehydrogenase" evidence="7">
    <location>
        <begin position="19"/>
        <end position="484"/>
    </location>
</feature>
<dbReference type="PANTHER" id="PTHR11699">
    <property type="entry name" value="ALDEHYDE DEHYDROGENASE-RELATED"/>
    <property type="match status" value="1"/>
</dbReference>
<dbReference type="EC" id="1.2.1.3" evidence="3"/>
<evidence type="ECO:0000256" key="5">
    <source>
        <dbReference type="PROSITE-ProRule" id="PRU10007"/>
    </source>
</evidence>
<dbReference type="FunFam" id="3.40.605.10:FF:000026">
    <property type="entry name" value="Aldehyde dehydrogenase, putative"/>
    <property type="match status" value="1"/>
</dbReference>
<gene>
    <name evidence="8" type="ORF">W97_06982</name>
</gene>
<dbReference type="SUPFAM" id="SSF53720">
    <property type="entry name" value="ALDH-like"/>
    <property type="match status" value="1"/>
</dbReference>
<dbReference type="Gene3D" id="3.40.605.10">
    <property type="entry name" value="Aldehyde Dehydrogenase, Chain A, domain 1"/>
    <property type="match status" value="1"/>
</dbReference>
<evidence type="ECO:0000313" key="9">
    <source>
        <dbReference type="Proteomes" id="UP000016924"/>
    </source>
</evidence>
<dbReference type="FunFam" id="3.40.605.10:FF:000001">
    <property type="entry name" value="Aldehyde dehydrogenase 1"/>
    <property type="match status" value="1"/>
</dbReference>
<proteinExistence type="inferred from homology"/>
<evidence type="ECO:0000256" key="1">
    <source>
        <dbReference type="ARBA" id="ARBA00009986"/>
    </source>
</evidence>
<feature type="active site" evidence="5">
    <location>
        <position position="257"/>
    </location>
</feature>
<keyword evidence="2 6" id="KW-0560">Oxidoreductase</keyword>
<dbReference type="EMBL" id="JH767588">
    <property type="protein sequence ID" value="EON67614.1"/>
    <property type="molecule type" value="Genomic_DNA"/>
</dbReference>
<accession>R7Z0R8</accession>
<dbReference type="PROSITE" id="PS00687">
    <property type="entry name" value="ALDEHYDE_DEHYDR_GLU"/>
    <property type="match status" value="1"/>
</dbReference>
<evidence type="ECO:0000259" key="7">
    <source>
        <dbReference type="Pfam" id="PF00171"/>
    </source>
</evidence>
<evidence type="ECO:0000313" key="8">
    <source>
        <dbReference type="EMBL" id="EON67614.1"/>
    </source>
</evidence>
<dbReference type="OrthoDB" id="310895at2759"/>
<reference evidence="9" key="1">
    <citation type="submission" date="2012-06" db="EMBL/GenBank/DDBJ databases">
        <title>The genome sequence of Coniosporium apollinis CBS 100218.</title>
        <authorList>
            <consortium name="The Broad Institute Genome Sequencing Platform"/>
            <person name="Cuomo C."/>
            <person name="Gorbushina A."/>
            <person name="Noack S."/>
            <person name="Walker B."/>
            <person name="Young S.K."/>
            <person name="Zeng Q."/>
            <person name="Gargeya S."/>
            <person name="Fitzgerald M."/>
            <person name="Haas B."/>
            <person name="Abouelleil A."/>
            <person name="Alvarado L."/>
            <person name="Arachchi H.M."/>
            <person name="Berlin A.M."/>
            <person name="Chapman S.B."/>
            <person name="Goldberg J."/>
            <person name="Griggs A."/>
            <person name="Gujja S."/>
            <person name="Hansen M."/>
            <person name="Howarth C."/>
            <person name="Imamovic A."/>
            <person name="Larimer J."/>
            <person name="McCowan C."/>
            <person name="Montmayeur A."/>
            <person name="Murphy C."/>
            <person name="Neiman D."/>
            <person name="Pearson M."/>
            <person name="Priest M."/>
            <person name="Roberts A."/>
            <person name="Saif S."/>
            <person name="Shea T."/>
            <person name="Sisk P."/>
            <person name="Sykes S."/>
            <person name="Wortman J."/>
            <person name="Nusbaum C."/>
            <person name="Birren B."/>
        </authorList>
    </citation>
    <scope>NUCLEOTIDE SEQUENCE [LARGE SCALE GENOMIC DNA]</scope>
    <source>
        <strain evidence="9">CBS 100218</strain>
    </source>
</reference>
<dbReference type="Proteomes" id="UP000016924">
    <property type="component" value="Unassembled WGS sequence"/>
</dbReference>
<dbReference type="eggNOG" id="KOG2450">
    <property type="taxonomic scope" value="Eukaryota"/>
</dbReference>
<dbReference type="InterPro" id="IPR029510">
    <property type="entry name" value="Ald_DH_CS_GLU"/>
</dbReference>
<dbReference type="InterPro" id="IPR015590">
    <property type="entry name" value="Aldehyde_DH_dom"/>
</dbReference>
<dbReference type="AlphaFoldDB" id="R7Z0R8"/>
<dbReference type="Pfam" id="PF00171">
    <property type="entry name" value="Aldedh"/>
    <property type="match status" value="1"/>
</dbReference>
<evidence type="ECO:0000256" key="3">
    <source>
        <dbReference type="ARBA" id="ARBA00024226"/>
    </source>
</evidence>
<protein>
    <recommendedName>
        <fullName evidence="3">aldehyde dehydrogenase (NAD(+))</fullName>
        <ecNumber evidence="3">1.2.1.3</ecNumber>
    </recommendedName>
</protein>
<evidence type="ECO:0000256" key="2">
    <source>
        <dbReference type="ARBA" id="ARBA00023002"/>
    </source>
</evidence>
<name>R7Z0R8_CONA1</name>
<dbReference type="GO" id="GO:0046394">
    <property type="term" value="P:carboxylic acid biosynthetic process"/>
    <property type="evidence" value="ECO:0007669"/>
    <property type="project" value="UniProtKB-ARBA"/>
</dbReference>
<comment type="catalytic activity">
    <reaction evidence="4">
        <text>an aldehyde + NAD(+) + H2O = a carboxylate + NADH + 2 H(+)</text>
        <dbReference type="Rhea" id="RHEA:16185"/>
        <dbReference type="ChEBI" id="CHEBI:15377"/>
        <dbReference type="ChEBI" id="CHEBI:15378"/>
        <dbReference type="ChEBI" id="CHEBI:17478"/>
        <dbReference type="ChEBI" id="CHEBI:29067"/>
        <dbReference type="ChEBI" id="CHEBI:57540"/>
        <dbReference type="ChEBI" id="CHEBI:57945"/>
        <dbReference type="EC" id="1.2.1.3"/>
    </reaction>
</comment>
<dbReference type="OMA" id="PWNSNAG"/>
<dbReference type="Gene3D" id="3.40.309.10">
    <property type="entry name" value="Aldehyde Dehydrogenase, Chain A, domain 2"/>
    <property type="match status" value="1"/>
</dbReference>
<comment type="similarity">
    <text evidence="1 6">Belongs to the aldehyde dehydrogenase family.</text>
</comment>
<dbReference type="InterPro" id="IPR016163">
    <property type="entry name" value="Ald_DH_C"/>
</dbReference>